<comment type="caution">
    <text evidence="2">The sequence shown here is derived from an EMBL/GenBank/DDBJ whole genome shotgun (WGS) entry which is preliminary data.</text>
</comment>
<proteinExistence type="predicted"/>
<evidence type="ECO:0000313" key="3">
    <source>
        <dbReference type="Proteomes" id="UP000593565"/>
    </source>
</evidence>
<evidence type="ECO:0000256" key="1">
    <source>
        <dbReference type="SAM" id="MobiDB-lite"/>
    </source>
</evidence>
<feature type="region of interest" description="Disordered" evidence="1">
    <location>
        <begin position="1"/>
        <end position="26"/>
    </location>
</feature>
<keyword evidence="3" id="KW-1185">Reference proteome</keyword>
<feature type="compositionally biased region" description="Basic residues" evidence="1">
    <location>
        <begin position="13"/>
        <end position="22"/>
    </location>
</feature>
<sequence length="75" mass="8420">MPEGDDDAAYHVTSRRHSHACRRPQAVERRRRGECLHQQQHGAPGALRSLTARLHTFPAETSAQTHTCRLCHPTG</sequence>
<organism evidence="2 3">
    <name type="scientific">Ameiurus melas</name>
    <name type="common">Black bullhead</name>
    <name type="synonym">Silurus melas</name>
    <dbReference type="NCBI Taxonomy" id="219545"/>
    <lineage>
        <taxon>Eukaryota</taxon>
        <taxon>Metazoa</taxon>
        <taxon>Chordata</taxon>
        <taxon>Craniata</taxon>
        <taxon>Vertebrata</taxon>
        <taxon>Euteleostomi</taxon>
        <taxon>Actinopterygii</taxon>
        <taxon>Neopterygii</taxon>
        <taxon>Teleostei</taxon>
        <taxon>Ostariophysi</taxon>
        <taxon>Siluriformes</taxon>
        <taxon>Ictaluridae</taxon>
        <taxon>Ameiurus</taxon>
    </lineage>
</organism>
<accession>A0A7J6AYU7</accession>
<name>A0A7J6AYU7_AMEME</name>
<reference evidence="2 3" key="1">
    <citation type="submission" date="2020-02" db="EMBL/GenBank/DDBJ databases">
        <title>A chromosome-scale genome assembly of the black bullhead catfish (Ameiurus melas).</title>
        <authorList>
            <person name="Wen M."/>
            <person name="Zham M."/>
            <person name="Cabau C."/>
            <person name="Klopp C."/>
            <person name="Donnadieu C."/>
            <person name="Roques C."/>
            <person name="Bouchez O."/>
            <person name="Lampietro C."/>
            <person name="Jouanno E."/>
            <person name="Herpin A."/>
            <person name="Louis A."/>
            <person name="Berthelot C."/>
            <person name="Parey E."/>
            <person name="Roest-Crollius H."/>
            <person name="Braasch I."/>
            <person name="Postlethwait J."/>
            <person name="Robinson-Rechavi M."/>
            <person name="Echchiki A."/>
            <person name="Begum T."/>
            <person name="Montfort J."/>
            <person name="Schartl M."/>
            <person name="Bobe J."/>
            <person name="Guiguen Y."/>
        </authorList>
    </citation>
    <scope>NUCLEOTIDE SEQUENCE [LARGE SCALE GENOMIC DNA]</scope>
    <source>
        <strain evidence="2">M_S1</strain>
        <tissue evidence="2">Blood</tissue>
    </source>
</reference>
<dbReference type="Proteomes" id="UP000593565">
    <property type="component" value="Unassembled WGS sequence"/>
</dbReference>
<protein>
    <submittedName>
        <fullName evidence="2">Uncharacterized protein</fullName>
    </submittedName>
</protein>
<dbReference type="AlphaFoldDB" id="A0A7J6AYU7"/>
<dbReference type="EMBL" id="JAAGNN010000007">
    <property type="protein sequence ID" value="KAF4087111.1"/>
    <property type="molecule type" value="Genomic_DNA"/>
</dbReference>
<gene>
    <name evidence="2" type="ORF">AMELA_G00092570</name>
</gene>
<evidence type="ECO:0000313" key="2">
    <source>
        <dbReference type="EMBL" id="KAF4087111.1"/>
    </source>
</evidence>